<dbReference type="Proteomes" id="UP000004095">
    <property type="component" value="Unassembled WGS sequence"/>
</dbReference>
<dbReference type="OrthoDB" id="9809670at2"/>
<accession>A2A0Q1</accession>
<dbReference type="RefSeq" id="WP_002706416.1">
    <property type="nucleotide sequence ID" value="NZ_AAWS01000132.1"/>
</dbReference>
<feature type="non-terminal residue" evidence="1">
    <location>
        <position position="408"/>
    </location>
</feature>
<dbReference type="Gene3D" id="2.130.10.10">
    <property type="entry name" value="YVTN repeat-like/Quinoprotein amine dehydrogenase"/>
    <property type="match status" value="2"/>
</dbReference>
<dbReference type="InterPro" id="IPR011047">
    <property type="entry name" value="Quinoprotein_ADH-like_sf"/>
</dbReference>
<sequence length="408" mass="45919">HPRHGITSIVEDKNGKLWVATFNGGLHVFDPVTECFKQVPIPHIGQPQDGCILKIHLDKQGFVWVITERLILKKINPNTHKVTSFGQRNKLQYTSDVQEDASGRYLYLNIRRKDVVVFDKSQGKFITHPQAARLKRPQAYDTQEIVKDAQGKLWIYRCSASKLQRINIATGETAVFEDTFDQAKIPSKNAQIKSSFRSFLMQDSKGLIWKTNAGGMSAFDPQTKKMIRRHQLPATKENIRVYHTLIDQSGKVWLVTNAGAYILKLSAKPLETFNVGKITDVILTDPQGTVWVGGLGTLTAFFANGTNKTYKFASYFKPVSCPANGVPLGISGDPLDREHILWVTVAGFGLLKFDKKTETFTRYKPKGSHEQHLVNAYAVLIDPSEPQIIWIGCDNGLQKFDVKNETFQ</sequence>
<organism evidence="1 2">
    <name type="scientific">Microscilla marina ATCC 23134</name>
    <dbReference type="NCBI Taxonomy" id="313606"/>
    <lineage>
        <taxon>Bacteria</taxon>
        <taxon>Pseudomonadati</taxon>
        <taxon>Bacteroidota</taxon>
        <taxon>Cytophagia</taxon>
        <taxon>Cytophagales</taxon>
        <taxon>Microscillaceae</taxon>
        <taxon>Microscilla</taxon>
    </lineage>
</organism>
<dbReference type="eggNOG" id="COG3292">
    <property type="taxonomic scope" value="Bacteria"/>
</dbReference>
<dbReference type="InterPro" id="IPR015943">
    <property type="entry name" value="WD40/YVTN_repeat-like_dom_sf"/>
</dbReference>
<feature type="non-terminal residue" evidence="1">
    <location>
        <position position="1"/>
    </location>
</feature>
<name>A2A0Q1_MICM2</name>
<dbReference type="SUPFAM" id="SSF63829">
    <property type="entry name" value="Calcium-dependent phosphotriesterase"/>
    <property type="match status" value="1"/>
</dbReference>
<gene>
    <name evidence="1" type="ORF">M23134_03319</name>
</gene>
<dbReference type="PANTHER" id="PTHR40274">
    <property type="entry name" value="VIRGINIAMYCIN B LYASE"/>
    <property type="match status" value="1"/>
</dbReference>
<comment type="caution">
    <text evidence="1">The sequence shown here is derived from an EMBL/GenBank/DDBJ whole genome shotgun (WGS) entry which is preliminary data.</text>
</comment>
<evidence type="ECO:0000313" key="2">
    <source>
        <dbReference type="Proteomes" id="UP000004095"/>
    </source>
</evidence>
<evidence type="ECO:0000313" key="1">
    <source>
        <dbReference type="EMBL" id="EAY23788.1"/>
    </source>
</evidence>
<reference evidence="1 2" key="1">
    <citation type="submission" date="2007-01" db="EMBL/GenBank/DDBJ databases">
        <authorList>
            <person name="Haygood M."/>
            <person name="Podell S."/>
            <person name="Anderson C."/>
            <person name="Hopkinson B."/>
            <person name="Roe K."/>
            <person name="Barbeau K."/>
            <person name="Gaasterland T."/>
            <person name="Ferriera S."/>
            <person name="Johnson J."/>
            <person name="Kravitz S."/>
            <person name="Beeson K."/>
            <person name="Sutton G."/>
            <person name="Rogers Y.-H."/>
            <person name="Friedman R."/>
            <person name="Frazier M."/>
            <person name="Venter J.C."/>
        </authorList>
    </citation>
    <scope>NUCLEOTIDE SEQUENCE [LARGE SCALE GENOMIC DNA]</scope>
    <source>
        <strain evidence="1 2">ATCC 23134</strain>
    </source>
</reference>
<dbReference type="SUPFAM" id="SSF50998">
    <property type="entry name" value="Quinoprotein alcohol dehydrogenase-like"/>
    <property type="match status" value="1"/>
</dbReference>
<dbReference type="EMBL" id="AAWS01000132">
    <property type="protein sequence ID" value="EAY23788.1"/>
    <property type="molecule type" value="Genomic_DNA"/>
</dbReference>
<dbReference type="InterPro" id="IPR011110">
    <property type="entry name" value="Reg_prop"/>
</dbReference>
<dbReference type="PANTHER" id="PTHR40274:SF3">
    <property type="entry name" value="VIRGINIAMYCIN B LYASE"/>
    <property type="match status" value="1"/>
</dbReference>
<dbReference type="InterPro" id="IPR051344">
    <property type="entry name" value="Vgb"/>
</dbReference>
<proteinExistence type="predicted"/>
<dbReference type="Pfam" id="PF07494">
    <property type="entry name" value="Reg_prop"/>
    <property type="match status" value="1"/>
</dbReference>
<protein>
    <submittedName>
        <fullName evidence="1">Uncharacterized protein</fullName>
    </submittedName>
</protein>
<dbReference type="AlphaFoldDB" id="A2A0Q1"/>
<keyword evidence="2" id="KW-1185">Reference proteome</keyword>